<protein>
    <submittedName>
        <fullName evidence="1">Uncharacterized protein</fullName>
    </submittedName>
</protein>
<organism evidence="1 2">
    <name type="scientific">Nephila pilipes</name>
    <name type="common">Giant wood spider</name>
    <name type="synonym">Nephila maculata</name>
    <dbReference type="NCBI Taxonomy" id="299642"/>
    <lineage>
        <taxon>Eukaryota</taxon>
        <taxon>Metazoa</taxon>
        <taxon>Ecdysozoa</taxon>
        <taxon>Arthropoda</taxon>
        <taxon>Chelicerata</taxon>
        <taxon>Arachnida</taxon>
        <taxon>Araneae</taxon>
        <taxon>Araneomorphae</taxon>
        <taxon>Entelegynae</taxon>
        <taxon>Araneoidea</taxon>
        <taxon>Nephilidae</taxon>
        <taxon>Nephila</taxon>
    </lineage>
</organism>
<dbReference type="AlphaFoldDB" id="A0A8X6QVY3"/>
<accession>A0A8X6QVY3</accession>
<sequence>MREVLLNFKMTNYNFKNIEGFLLRRNLLILRYMKLKERRLLLFLSSIKLQEFDRFTYGKLNIRNRISMIN</sequence>
<name>A0A8X6QVY3_NEPPI</name>
<reference evidence="1" key="1">
    <citation type="submission" date="2020-08" db="EMBL/GenBank/DDBJ databases">
        <title>Multicomponent nature underlies the extraordinary mechanical properties of spider dragline silk.</title>
        <authorList>
            <person name="Kono N."/>
            <person name="Nakamura H."/>
            <person name="Mori M."/>
            <person name="Yoshida Y."/>
            <person name="Ohtoshi R."/>
            <person name="Malay A.D."/>
            <person name="Moran D.A.P."/>
            <person name="Tomita M."/>
            <person name="Numata K."/>
            <person name="Arakawa K."/>
        </authorList>
    </citation>
    <scope>NUCLEOTIDE SEQUENCE</scope>
</reference>
<comment type="caution">
    <text evidence="1">The sequence shown here is derived from an EMBL/GenBank/DDBJ whole genome shotgun (WGS) entry which is preliminary data.</text>
</comment>
<dbReference type="Proteomes" id="UP000887013">
    <property type="component" value="Unassembled WGS sequence"/>
</dbReference>
<gene>
    <name evidence="1" type="ORF">NPIL_352011</name>
</gene>
<evidence type="ECO:0000313" key="2">
    <source>
        <dbReference type="Proteomes" id="UP000887013"/>
    </source>
</evidence>
<evidence type="ECO:0000313" key="1">
    <source>
        <dbReference type="EMBL" id="GFU42127.1"/>
    </source>
</evidence>
<keyword evidence="2" id="KW-1185">Reference proteome</keyword>
<proteinExistence type="predicted"/>
<dbReference type="EMBL" id="BMAW01132115">
    <property type="protein sequence ID" value="GFU42127.1"/>
    <property type="molecule type" value="Genomic_DNA"/>
</dbReference>